<keyword evidence="1" id="KW-0812">Transmembrane</keyword>
<dbReference type="EMBL" id="PFSC01000052">
    <property type="protein sequence ID" value="PJC33148.1"/>
    <property type="molecule type" value="Genomic_DNA"/>
</dbReference>
<evidence type="ECO:0000313" key="2">
    <source>
        <dbReference type="EMBL" id="PJC33148.1"/>
    </source>
</evidence>
<comment type="caution">
    <text evidence="2">The sequence shown here is derived from an EMBL/GenBank/DDBJ whole genome shotgun (WGS) entry which is preliminary data.</text>
</comment>
<accession>A0A2M8F1K0</accession>
<keyword evidence="1" id="KW-1133">Transmembrane helix</keyword>
<reference evidence="3" key="1">
    <citation type="submission" date="2017-09" db="EMBL/GenBank/DDBJ databases">
        <title>Depth-based differentiation of microbial function through sediment-hosted aquifers and enrichment of novel symbionts in the deep terrestrial subsurface.</title>
        <authorList>
            <person name="Probst A.J."/>
            <person name="Ladd B."/>
            <person name="Jarett J.K."/>
            <person name="Geller-Mcgrath D.E."/>
            <person name="Sieber C.M.K."/>
            <person name="Emerson J.B."/>
            <person name="Anantharaman K."/>
            <person name="Thomas B.C."/>
            <person name="Malmstrom R."/>
            <person name="Stieglmeier M."/>
            <person name="Klingl A."/>
            <person name="Woyke T."/>
            <person name="Ryan C.M."/>
            <person name="Banfield J.F."/>
        </authorList>
    </citation>
    <scope>NUCLEOTIDE SEQUENCE [LARGE SCALE GENOMIC DNA]</scope>
</reference>
<evidence type="ECO:0000313" key="3">
    <source>
        <dbReference type="Proteomes" id="UP000231383"/>
    </source>
</evidence>
<organism evidence="2 3">
    <name type="scientific">Candidatus Roizmanbacteria bacterium CG_4_9_14_0_2_um_filter_39_13</name>
    <dbReference type="NCBI Taxonomy" id="1974839"/>
    <lineage>
        <taxon>Bacteria</taxon>
        <taxon>Candidatus Roizmaniibacteriota</taxon>
    </lineage>
</organism>
<evidence type="ECO:0000256" key="1">
    <source>
        <dbReference type="SAM" id="Phobius"/>
    </source>
</evidence>
<feature type="transmembrane region" description="Helical" evidence="1">
    <location>
        <begin position="203"/>
        <end position="224"/>
    </location>
</feature>
<proteinExistence type="predicted"/>
<dbReference type="AlphaFoldDB" id="A0A2M8F1K0"/>
<protein>
    <submittedName>
        <fullName evidence="2">Uncharacterized protein</fullName>
    </submittedName>
</protein>
<name>A0A2M8F1K0_9BACT</name>
<gene>
    <name evidence="2" type="ORF">CO051_01960</name>
</gene>
<keyword evidence="1" id="KW-0472">Membrane</keyword>
<sequence length="273" mass="29817">MRLRIIPILLLLFTIVLAFAYRVSASSFTPIAASFSMKEKPPIGAIVAQNGDGFRLSSRRYDTRVVGVVVETSDLIIKYEEDVPGIFTDRYIVDGGEVDVLINDSNGTVQKGDYVTTSDSPGEGMRADTDGVVLGIALEDFKAQEGKNTDMVRVAVDIRVSTVDDALTIEALFAKYGIFGSLISTLLNTLKIAPAKMSQAPLLFRYVLSIFLLIAAIIFGFLLFGRVAIRGIESLGRNPLARWTILSGIFINITFITLMIGFALILAYFIVTL</sequence>
<feature type="transmembrane region" description="Helical" evidence="1">
    <location>
        <begin position="245"/>
        <end position="271"/>
    </location>
</feature>
<dbReference type="Proteomes" id="UP000231383">
    <property type="component" value="Unassembled WGS sequence"/>
</dbReference>